<accession>A0A9P7RTI8</accession>
<dbReference type="RefSeq" id="XP_043005269.1">
    <property type="nucleotide sequence ID" value="XM_043157901.1"/>
</dbReference>
<dbReference type="OrthoDB" id="3052311at2759"/>
<sequence length="472" mass="52730">MHHHSSCPEPLVFIESLIVTIMVNGVAPGPHPKADEIKNLFFMLYDYDSRITATRNNSFAPSTDSESNSPRSAPSLPSLVSSDHDTTDMDTDSYSSTDFSECSEEIGSDFVIGEGVQREEEAKTRPCRAIIRSLAPSSVQSSDDSYPDLVPITPIISKFPFPPVLTGDEVTVLCGKLNRSWYETLLSGVSVDISYTAEPGRTPYHAPYLDDLKYMYALKLVKMLPSGSWDGDNLIALVKEMIWCAIEPQLSDQLSLRVIKRVALFASAVKSAFLELRGEDAYGRFVDVLVDVTVGIFMKAWNIEKTRLLYTHYLPLHVQATIRLTAFVGDLYVCGLMKHVCFRSCFLQVVNHLSQTYEAAMALRVLLEVIGKDRSEFWQIEYADRLLHPVKALKQCGLACNCLTASGITERPGFWEGVRKYRNQYGRMVRERVAKARYGSGRMPSWTYPEGAPSGMVDAELEIMSLQLGVAK</sequence>
<dbReference type="EMBL" id="CM032188">
    <property type="protein sequence ID" value="KAG7088798.1"/>
    <property type="molecule type" value="Genomic_DNA"/>
</dbReference>
<gene>
    <name evidence="2" type="ORF">E1B28_012761</name>
</gene>
<protein>
    <submittedName>
        <fullName evidence="2">Uncharacterized protein</fullName>
    </submittedName>
</protein>
<feature type="compositionally biased region" description="Polar residues" evidence="1">
    <location>
        <begin position="56"/>
        <end position="72"/>
    </location>
</feature>
<dbReference type="AlphaFoldDB" id="A0A9P7RTI8"/>
<organism evidence="2 3">
    <name type="scientific">Marasmius oreades</name>
    <name type="common">fairy-ring Marasmius</name>
    <dbReference type="NCBI Taxonomy" id="181124"/>
    <lineage>
        <taxon>Eukaryota</taxon>
        <taxon>Fungi</taxon>
        <taxon>Dikarya</taxon>
        <taxon>Basidiomycota</taxon>
        <taxon>Agaricomycotina</taxon>
        <taxon>Agaricomycetes</taxon>
        <taxon>Agaricomycetidae</taxon>
        <taxon>Agaricales</taxon>
        <taxon>Marasmiineae</taxon>
        <taxon>Marasmiaceae</taxon>
        <taxon>Marasmius</taxon>
    </lineage>
</organism>
<dbReference type="Proteomes" id="UP001049176">
    <property type="component" value="Chromosome 8"/>
</dbReference>
<comment type="caution">
    <text evidence="2">The sequence shown here is derived from an EMBL/GenBank/DDBJ whole genome shotgun (WGS) entry which is preliminary data.</text>
</comment>
<feature type="region of interest" description="Disordered" evidence="1">
    <location>
        <begin position="56"/>
        <end position="100"/>
    </location>
</feature>
<evidence type="ECO:0000313" key="2">
    <source>
        <dbReference type="EMBL" id="KAG7088798.1"/>
    </source>
</evidence>
<evidence type="ECO:0000256" key="1">
    <source>
        <dbReference type="SAM" id="MobiDB-lite"/>
    </source>
</evidence>
<dbReference type="GeneID" id="66081836"/>
<name>A0A9P7RTI8_9AGAR</name>
<reference evidence="2" key="1">
    <citation type="journal article" date="2021" name="Genome Biol. Evol.">
        <title>The assembled and annotated genome of the fairy-ring fungus Marasmius oreades.</title>
        <authorList>
            <person name="Hiltunen M."/>
            <person name="Ament-Velasquez S.L."/>
            <person name="Johannesson H."/>
        </authorList>
    </citation>
    <scope>NUCLEOTIDE SEQUENCE</scope>
    <source>
        <strain evidence="2">03SP1</strain>
    </source>
</reference>
<evidence type="ECO:0000313" key="3">
    <source>
        <dbReference type="Proteomes" id="UP001049176"/>
    </source>
</evidence>
<proteinExistence type="predicted"/>
<dbReference type="KEGG" id="more:E1B28_012761"/>
<keyword evidence="3" id="KW-1185">Reference proteome</keyword>